<reference evidence="1 2" key="1">
    <citation type="journal article" date="2018" name="Nat. Biotechnol.">
        <title>A standardized bacterial taxonomy based on genome phylogeny substantially revises the tree of life.</title>
        <authorList>
            <person name="Parks D.H."/>
            <person name="Chuvochina M."/>
            <person name="Waite D.W."/>
            <person name="Rinke C."/>
            <person name="Skarshewski A."/>
            <person name="Chaumeil P.A."/>
            <person name="Hugenholtz P."/>
        </authorList>
    </citation>
    <scope>NUCLEOTIDE SEQUENCE [LARGE SCALE GENOMIC DNA]</scope>
    <source>
        <strain evidence="1">UBA11978</strain>
    </source>
</reference>
<dbReference type="Proteomes" id="UP000263517">
    <property type="component" value="Unassembled WGS sequence"/>
</dbReference>
<proteinExistence type="predicted"/>
<gene>
    <name evidence="1" type="ORF">DCW74_19280</name>
</gene>
<sequence length="67" mass="7900">MSDQLSLAQIKRAYHQAAKIVARYGDKYLPIFERLEKEYHDRKDKVKILNRAIKIAEKHTGFEPTDL</sequence>
<dbReference type="RefSeq" id="WP_272965370.1">
    <property type="nucleotide sequence ID" value="NZ_CALBIY010000007.1"/>
</dbReference>
<protein>
    <submittedName>
        <fullName evidence="1">Uncharacterized protein</fullName>
    </submittedName>
</protein>
<evidence type="ECO:0000313" key="1">
    <source>
        <dbReference type="EMBL" id="HAW77864.1"/>
    </source>
</evidence>
<dbReference type="AlphaFoldDB" id="A0A350P997"/>
<accession>A0A350P997</accession>
<organism evidence="1 2">
    <name type="scientific">Alteromonas australica</name>
    <dbReference type="NCBI Taxonomy" id="589873"/>
    <lineage>
        <taxon>Bacteria</taxon>
        <taxon>Pseudomonadati</taxon>
        <taxon>Pseudomonadota</taxon>
        <taxon>Gammaproteobacteria</taxon>
        <taxon>Alteromonadales</taxon>
        <taxon>Alteromonadaceae</taxon>
        <taxon>Alteromonas/Salinimonas group</taxon>
        <taxon>Alteromonas</taxon>
    </lineage>
</organism>
<evidence type="ECO:0000313" key="2">
    <source>
        <dbReference type="Proteomes" id="UP000263517"/>
    </source>
</evidence>
<name>A0A350P997_9ALTE</name>
<dbReference type="EMBL" id="DNAN01000675">
    <property type="protein sequence ID" value="HAW77864.1"/>
    <property type="molecule type" value="Genomic_DNA"/>
</dbReference>
<comment type="caution">
    <text evidence="1">The sequence shown here is derived from an EMBL/GenBank/DDBJ whole genome shotgun (WGS) entry which is preliminary data.</text>
</comment>